<dbReference type="InterPro" id="IPR043127">
    <property type="entry name" value="Sec-1-like_dom3a"/>
</dbReference>
<evidence type="ECO:0000313" key="4">
    <source>
        <dbReference type="Proteomes" id="UP000095009"/>
    </source>
</evidence>
<dbReference type="Gene3D" id="3.40.50.1910">
    <property type="match status" value="1"/>
</dbReference>
<dbReference type="AlphaFoldDB" id="A0A1E3PR26"/>
<dbReference type="Gene3D" id="3.90.830.10">
    <property type="entry name" value="Syntaxin Binding Protein 1, Chain A, domain 2"/>
    <property type="match status" value="1"/>
</dbReference>
<dbReference type="Pfam" id="PF00995">
    <property type="entry name" value="Sec1"/>
    <property type="match status" value="1"/>
</dbReference>
<dbReference type="InterPro" id="IPR036045">
    <property type="entry name" value="Sec1-like_sf"/>
</dbReference>
<gene>
    <name evidence="3" type="ORF">NADFUDRAFT_81017</name>
</gene>
<comment type="similarity">
    <text evidence="1">Belongs to the STXBP/unc-18/SEC1 family.</text>
</comment>
<dbReference type="Gene3D" id="1.25.40.850">
    <property type="match status" value="1"/>
</dbReference>
<accession>A0A1E3PR26</accession>
<feature type="region of interest" description="Disordered" evidence="2">
    <location>
        <begin position="163"/>
        <end position="196"/>
    </location>
</feature>
<dbReference type="Proteomes" id="UP000095009">
    <property type="component" value="Unassembled WGS sequence"/>
</dbReference>
<dbReference type="InterPro" id="IPR043155">
    <property type="entry name" value="VPS33_dom3b"/>
</dbReference>
<sequence length="741" mass="81527">MANQQPEISVLLAPEESRSFVEVFEDKGVFGDINIYKWKLHFLPLDNIASKTKSSDGIRNESNKENTGSSCPVLSLSLPYIALNAHAGSMTTANEQNFSTKSLLAAQTPYLVALALHDLQSKWGLAGRVTGKGNGAKLVCDLLARLRLERDVALAGSIDDPTLINDTGNKNSRQSKDRTFNGNGSSGKTTDSGAGLNESATVEDLASARFEWTYRDTLIGQHIDQVVIIDRECDMVTPLLTQLVYLGIIDEFYDVNEWGQVEVPSSIVQGGHTRTSSQAEGTADNSNGNTFAESQKSTPRLGSLINETYKKATLSTENDKLFEVLKDVNFSKVGSILNKVARQLQTDYDSRHKATTVSQIKEFVGKLGNLQNVHQNLRFHTALSEEIMSIIRKDEFNQWLEVQQNLVANTLDSVSILNTIEELINRESDIIMILRLLCIQCLVEGGMKNKDLNKFKQDILQTYGYEYLVTFQNLETEGLLFVKSASSSNFLSSAFSSQLPLGSSSSSNGGETMGSKANVSTPFTMTSAKARFSANFPTAYGSLRKPLSLISDQFGEELEDNLANLTISEELQNNDELRQSEKVEIQLEEFLKRQEQLLLSNNKDITGAYSGYAPLSVRLVQCVVDKPGISTSAAPGGYHKSQYSTDGPEGWTGFEDILKGVKGETFDQLLYSNSKESRLRKVMTRAANNTSTLVVFLGGITYGEISCLRLIAEKIKQRDGRSLVIATTSIINGRDIIKASM</sequence>
<dbReference type="OrthoDB" id="10262287at2759"/>
<dbReference type="EMBL" id="KV454406">
    <property type="protein sequence ID" value="ODQ67885.1"/>
    <property type="molecule type" value="Genomic_DNA"/>
</dbReference>
<proteinExistence type="inferred from homology"/>
<organism evidence="3 4">
    <name type="scientific">Nadsonia fulvescens var. elongata DSM 6958</name>
    <dbReference type="NCBI Taxonomy" id="857566"/>
    <lineage>
        <taxon>Eukaryota</taxon>
        <taxon>Fungi</taxon>
        <taxon>Dikarya</taxon>
        <taxon>Ascomycota</taxon>
        <taxon>Saccharomycotina</taxon>
        <taxon>Dipodascomycetes</taxon>
        <taxon>Dipodascales</taxon>
        <taxon>Dipodascales incertae sedis</taxon>
        <taxon>Nadsonia</taxon>
    </lineage>
</organism>
<feature type="region of interest" description="Disordered" evidence="2">
    <location>
        <begin position="269"/>
        <end position="298"/>
    </location>
</feature>
<name>A0A1E3PR26_9ASCO</name>
<evidence type="ECO:0000256" key="1">
    <source>
        <dbReference type="ARBA" id="ARBA00009884"/>
    </source>
</evidence>
<dbReference type="STRING" id="857566.A0A1E3PR26"/>
<protein>
    <submittedName>
        <fullName evidence="3">Sec1-like protein</fullName>
    </submittedName>
</protein>
<evidence type="ECO:0000313" key="3">
    <source>
        <dbReference type="EMBL" id="ODQ67885.1"/>
    </source>
</evidence>
<dbReference type="SUPFAM" id="SSF56815">
    <property type="entry name" value="Sec1/munc18-like (SM) proteins"/>
    <property type="match status" value="1"/>
</dbReference>
<keyword evidence="4" id="KW-1185">Reference proteome</keyword>
<dbReference type="GO" id="GO:0016192">
    <property type="term" value="P:vesicle-mediated transport"/>
    <property type="evidence" value="ECO:0007669"/>
    <property type="project" value="InterPro"/>
</dbReference>
<dbReference type="InterPro" id="IPR027482">
    <property type="entry name" value="Sec1-like_dom2"/>
</dbReference>
<dbReference type="PANTHER" id="PTHR11679">
    <property type="entry name" value="VESICLE PROTEIN SORTING-ASSOCIATED"/>
    <property type="match status" value="1"/>
</dbReference>
<evidence type="ECO:0000256" key="2">
    <source>
        <dbReference type="SAM" id="MobiDB-lite"/>
    </source>
</evidence>
<dbReference type="InterPro" id="IPR001619">
    <property type="entry name" value="Sec1-like"/>
</dbReference>
<feature type="compositionally biased region" description="Polar residues" evidence="2">
    <location>
        <begin position="180"/>
        <end position="192"/>
    </location>
</feature>
<reference evidence="3 4" key="1">
    <citation type="journal article" date="2016" name="Proc. Natl. Acad. Sci. U.S.A.">
        <title>Comparative genomics of biotechnologically important yeasts.</title>
        <authorList>
            <person name="Riley R."/>
            <person name="Haridas S."/>
            <person name="Wolfe K.H."/>
            <person name="Lopes M.R."/>
            <person name="Hittinger C.T."/>
            <person name="Goeker M."/>
            <person name="Salamov A.A."/>
            <person name="Wisecaver J.H."/>
            <person name="Long T.M."/>
            <person name="Calvey C.H."/>
            <person name="Aerts A.L."/>
            <person name="Barry K.W."/>
            <person name="Choi C."/>
            <person name="Clum A."/>
            <person name="Coughlan A.Y."/>
            <person name="Deshpande S."/>
            <person name="Douglass A.P."/>
            <person name="Hanson S.J."/>
            <person name="Klenk H.-P."/>
            <person name="LaButti K.M."/>
            <person name="Lapidus A."/>
            <person name="Lindquist E.A."/>
            <person name="Lipzen A.M."/>
            <person name="Meier-Kolthoff J.P."/>
            <person name="Ohm R.A."/>
            <person name="Otillar R.P."/>
            <person name="Pangilinan J.L."/>
            <person name="Peng Y."/>
            <person name="Rokas A."/>
            <person name="Rosa C.A."/>
            <person name="Scheuner C."/>
            <person name="Sibirny A.A."/>
            <person name="Slot J.C."/>
            <person name="Stielow J.B."/>
            <person name="Sun H."/>
            <person name="Kurtzman C.P."/>
            <person name="Blackwell M."/>
            <person name="Grigoriev I.V."/>
            <person name="Jeffries T.W."/>
        </authorList>
    </citation>
    <scope>NUCLEOTIDE SEQUENCE [LARGE SCALE GENOMIC DNA]</scope>
    <source>
        <strain evidence="3 4">DSM 6958</strain>
    </source>
</reference>